<organism evidence="3 4">
    <name type="scientific">Plasmodium vinckei vinckei</name>
    <dbReference type="NCBI Taxonomy" id="54757"/>
    <lineage>
        <taxon>Eukaryota</taxon>
        <taxon>Sar</taxon>
        <taxon>Alveolata</taxon>
        <taxon>Apicomplexa</taxon>
        <taxon>Aconoidasida</taxon>
        <taxon>Haemosporida</taxon>
        <taxon>Plasmodiidae</taxon>
        <taxon>Plasmodium</taxon>
        <taxon>Plasmodium (Vinckeia)</taxon>
    </lineage>
</organism>
<feature type="compositionally biased region" description="Low complexity" evidence="1">
    <location>
        <begin position="265"/>
        <end position="280"/>
    </location>
</feature>
<feature type="region of interest" description="Disordered" evidence="1">
    <location>
        <begin position="567"/>
        <end position="677"/>
    </location>
</feature>
<feature type="transmembrane region" description="Helical" evidence="2">
    <location>
        <begin position="804"/>
        <end position="827"/>
    </location>
</feature>
<accession>A0A449BPH7</accession>
<dbReference type="EMBL" id="LR215061">
    <property type="protein sequence ID" value="VEV55377.1"/>
    <property type="molecule type" value="Genomic_DNA"/>
</dbReference>
<dbReference type="VEuPathDB" id="PlasmoDB:PVVCY_0502650"/>
<dbReference type="AlphaFoldDB" id="A0A449BPH7"/>
<feature type="compositionally biased region" description="Polar residues" evidence="1">
    <location>
        <begin position="652"/>
        <end position="670"/>
    </location>
</feature>
<keyword evidence="2" id="KW-0472">Membrane</keyword>
<name>A0A449BPH7_PLAVN</name>
<feature type="compositionally biased region" description="Polar residues" evidence="1">
    <location>
        <begin position="449"/>
        <end position="475"/>
    </location>
</feature>
<evidence type="ECO:0000256" key="1">
    <source>
        <dbReference type="SAM" id="MobiDB-lite"/>
    </source>
</evidence>
<sequence length="836" mass="90496">MDPNDMCESFLVADRLINGEKAFTTIEELRKQPKFYEHCPHRRCVTDIDNIAALSTYVFLKLNAHKNNEIGEYFLMWLSDKLFKIHMQKKTKKKNPITLEMAYKMYLEKDMGNFRYWNLLGNINGLKNANLRHMNEFYKLLNHICKIVIYYKIKGSEPMTPLQNSTNSFNQYMLLYQNVSKCNSYLHLLDNLKKKYNNFRTMIKNADSNLANSLQTLTTIEHIDSYFAENFTKFDFSDPKCKLQYDKNILTKYEKAKAQKKQKDSGSNGDSNNQSSQPQSLVDQTPNPPAGTGSSPSTPNNGDDTTGSNDKVVDGVQSQENTKGSEQTDPGGGKKNTGSGAGGGIGYTSDGKGGKDNKKVVSNSDAGDKSSGVSDGSVSVQGDQGAADTQVGDTGSGARSINSVAGDGSGSGQGSTDTTKGGASNGQDGSPGTGTNGGSGGTGGGINDQRGSGNQANTGSEQKPSGDQVPTHSSGVSSGYWSNWGGINLNITSHLPSFSNIYETQRKILTSASNKISDAYNGAMSIAKDTYDKTLTTVQGAYNATTNYVGGVVNSVTDKLNSFSTFSQLGDGQSGSDGSGNSLPTDNNPSSTMQFPNPDSNSPSSPPSSSIQHSQSSSVTSPPLKTSSQPKSNQAQNSPQPPSPPNQRSFPHVSQDTLQSGASNIVQQPDPNDGKGVQRMTITKATLPSSSTGPSNTENGNTNGTAVKMNEKLSIWCIGPNHKCDVTGIIIIIISISIILTIIYKYLSLGWTSKSKRKKSIKKVINSIGGKRPVQIIIKSYDRNKDLKPVINSARRKKDPLLNIYKLMQADPIPFINLFFLLIFFVYKRKYDFLEL</sequence>
<evidence type="ECO:0000313" key="3">
    <source>
        <dbReference type="EMBL" id="VEV55377.1"/>
    </source>
</evidence>
<feature type="compositionally biased region" description="Low complexity" evidence="1">
    <location>
        <begin position="369"/>
        <end position="385"/>
    </location>
</feature>
<dbReference type="RefSeq" id="XP_037490242.1">
    <property type="nucleotide sequence ID" value="XM_037635058.1"/>
</dbReference>
<feature type="region of interest" description="Disordered" evidence="1">
    <location>
        <begin position="256"/>
        <end position="475"/>
    </location>
</feature>
<protein>
    <submittedName>
        <fullName evidence="3">CIR protein PIR protein</fullName>
    </submittedName>
</protein>
<evidence type="ECO:0000256" key="2">
    <source>
        <dbReference type="SAM" id="Phobius"/>
    </source>
</evidence>
<feature type="compositionally biased region" description="Polar residues" evidence="1">
    <location>
        <begin position="391"/>
        <end position="403"/>
    </location>
</feature>
<feature type="compositionally biased region" description="Low complexity" evidence="1">
    <location>
        <begin position="290"/>
        <end position="300"/>
    </location>
</feature>
<dbReference type="OrthoDB" id="373277at2759"/>
<feature type="compositionally biased region" description="Gly residues" evidence="1">
    <location>
        <begin position="429"/>
        <end position="446"/>
    </location>
</feature>
<keyword evidence="2" id="KW-1133">Transmembrane helix</keyword>
<dbReference type="Proteomes" id="UP000290582">
    <property type="component" value="Chromosome PVVCY_05"/>
</dbReference>
<proteinExistence type="predicted"/>
<reference evidence="3 4" key="1">
    <citation type="submission" date="2019-01" db="EMBL/GenBank/DDBJ databases">
        <authorList>
            <person name="Ramaprasad A."/>
        </authorList>
    </citation>
    <scope>NUCLEOTIDE SEQUENCE [LARGE SCALE GENOMIC DNA]</scope>
</reference>
<feature type="transmembrane region" description="Helical" evidence="2">
    <location>
        <begin position="726"/>
        <end position="747"/>
    </location>
</feature>
<dbReference type="KEGG" id="pvv:PVVCY_0502650"/>
<dbReference type="GeneID" id="59892983"/>
<feature type="compositionally biased region" description="Low complexity" evidence="1">
    <location>
        <begin position="596"/>
        <end position="638"/>
    </location>
</feature>
<feature type="region of interest" description="Disordered" evidence="1">
    <location>
        <begin position="685"/>
        <end position="704"/>
    </location>
</feature>
<gene>
    <name evidence="3" type="ORF">PVVCY_0502650</name>
</gene>
<dbReference type="Pfam" id="PF06022">
    <property type="entry name" value="Cir_Bir_Yir"/>
    <property type="match status" value="1"/>
</dbReference>
<keyword evidence="2" id="KW-0812">Transmembrane</keyword>
<dbReference type="InterPro" id="IPR006477">
    <property type="entry name" value="Yir_bir_cir"/>
</dbReference>
<feature type="compositionally biased region" description="Gly residues" evidence="1">
    <location>
        <begin position="330"/>
        <end position="346"/>
    </location>
</feature>
<feature type="compositionally biased region" description="Polar residues" evidence="1">
    <location>
        <begin position="584"/>
        <end position="595"/>
    </location>
</feature>
<feature type="compositionally biased region" description="Polar residues" evidence="1">
    <location>
        <begin position="316"/>
        <end position="328"/>
    </location>
</feature>
<evidence type="ECO:0000313" key="4">
    <source>
        <dbReference type="Proteomes" id="UP000290582"/>
    </source>
</evidence>